<name>A0A2N4TY25_RALPI</name>
<evidence type="ECO:0000313" key="7">
    <source>
        <dbReference type="Proteomes" id="UP000234456"/>
    </source>
</evidence>
<dbReference type="InterPro" id="IPR008920">
    <property type="entry name" value="TF_FadR/GntR_C"/>
</dbReference>
<reference evidence="6 7" key="1">
    <citation type="submission" date="2017-12" db="EMBL/GenBank/DDBJ databases">
        <title>Draft genome sequence of Ralstonia pickettii 52.</title>
        <authorList>
            <person name="Zheng B."/>
        </authorList>
    </citation>
    <scope>NUCLEOTIDE SEQUENCE [LARGE SCALE GENOMIC DNA]</scope>
    <source>
        <strain evidence="6 7">52</strain>
    </source>
</reference>
<feature type="region of interest" description="Disordered" evidence="4">
    <location>
        <begin position="230"/>
        <end position="251"/>
    </location>
</feature>
<dbReference type="InterPro" id="IPR011711">
    <property type="entry name" value="GntR_C"/>
</dbReference>
<dbReference type="SMART" id="SM00895">
    <property type="entry name" value="FCD"/>
    <property type="match status" value="1"/>
</dbReference>
<evidence type="ECO:0000259" key="5">
    <source>
        <dbReference type="PROSITE" id="PS50949"/>
    </source>
</evidence>
<dbReference type="InterPro" id="IPR000524">
    <property type="entry name" value="Tscrpt_reg_HTH_GntR"/>
</dbReference>
<dbReference type="SUPFAM" id="SSF46785">
    <property type="entry name" value="Winged helix' DNA-binding domain"/>
    <property type="match status" value="1"/>
</dbReference>
<dbReference type="InterPro" id="IPR036388">
    <property type="entry name" value="WH-like_DNA-bd_sf"/>
</dbReference>
<comment type="caution">
    <text evidence="6">The sequence shown here is derived from an EMBL/GenBank/DDBJ whole genome shotgun (WGS) entry which is preliminary data.</text>
</comment>
<dbReference type="EMBL" id="PKQE01000001">
    <property type="protein sequence ID" value="PLC44612.1"/>
    <property type="molecule type" value="Genomic_DNA"/>
</dbReference>
<keyword evidence="3" id="KW-0804">Transcription</keyword>
<evidence type="ECO:0000313" key="6">
    <source>
        <dbReference type="EMBL" id="PLC44612.1"/>
    </source>
</evidence>
<dbReference type="AlphaFoldDB" id="A0A2N4TY25"/>
<evidence type="ECO:0000256" key="4">
    <source>
        <dbReference type="SAM" id="MobiDB-lite"/>
    </source>
</evidence>
<dbReference type="GO" id="GO:0003677">
    <property type="term" value="F:DNA binding"/>
    <property type="evidence" value="ECO:0007669"/>
    <property type="project" value="UniProtKB-KW"/>
</dbReference>
<keyword evidence="2" id="KW-0238">DNA-binding</keyword>
<dbReference type="RefSeq" id="WP_102065022.1">
    <property type="nucleotide sequence ID" value="NZ_PKQE01000001.1"/>
</dbReference>
<dbReference type="PRINTS" id="PR00035">
    <property type="entry name" value="HTHGNTR"/>
</dbReference>
<gene>
    <name evidence="6" type="ORF">C0Q88_08000</name>
</gene>
<sequence>MPTVSSPATLVRRTQSLADVVVDHVKGRIASESLRIGDKLPTESALMEALGVSRTVVREAISRLQAKGLIETRHGIGSFVLPPRVDNSIPLGDASTMHDILSMLELRVAIETECAGLAAQRISPAEIEALRLALEAIEQDQAEGNDSATSDLQFHLSIARATGNEHFVGALAQLGKTLIPRTRMGLAQVGYLNAPELRATVNREHHSVFEAIARKDPEAARAAMRMHLSNSRERLRRAHEAAGTQTSVAGS</sequence>
<dbReference type="GO" id="GO:0003700">
    <property type="term" value="F:DNA-binding transcription factor activity"/>
    <property type="evidence" value="ECO:0007669"/>
    <property type="project" value="InterPro"/>
</dbReference>
<keyword evidence="1" id="KW-0805">Transcription regulation</keyword>
<dbReference type="PANTHER" id="PTHR43537">
    <property type="entry name" value="TRANSCRIPTIONAL REGULATOR, GNTR FAMILY"/>
    <property type="match status" value="1"/>
</dbReference>
<protein>
    <submittedName>
        <fullName evidence="6">FadR family transcriptional regulator</fullName>
    </submittedName>
</protein>
<dbReference type="Pfam" id="PF00392">
    <property type="entry name" value="GntR"/>
    <property type="match status" value="1"/>
</dbReference>
<feature type="domain" description="HTH gntR-type" evidence="5">
    <location>
        <begin position="15"/>
        <end position="83"/>
    </location>
</feature>
<dbReference type="Pfam" id="PF07729">
    <property type="entry name" value="FCD"/>
    <property type="match status" value="1"/>
</dbReference>
<dbReference type="CDD" id="cd07377">
    <property type="entry name" value="WHTH_GntR"/>
    <property type="match status" value="1"/>
</dbReference>
<evidence type="ECO:0000256" key="1">
    <source>
        <dbReference type="ARBA" id="ARBA00023015"/>
    </source>
</evidence>
<dbReference type="Gene3D" id="1.20.120.530">
    <property type="entry name" value="GntR ligand-binding domain-like"/>
    <property type="match status" value="1"/>
</dbReference>
<dbReference type="PROSITE" id="PS50949">
    <property type="entry name" value="HTH_GNTR"/>
    <property type="match status" value="1"/>
</dbReference>
<dbReference type="Proteomes" id="UP000234456">
    <property type="component" value="Unassembled WGS sequence"/>
</dbReference>
<accession>A0A2N4TY25</accession>
<organism evidence="6 7">
    <name type="scientific">Ralstonia pickettii</name>
    <name type="common">Burkholderia pickettii</name>
    <dbReference type="NCBI Taxonomy" id="329"/>
    <lineage>
        <taxon>Bacteria</taxon>
        <taxon>Pseudomonadati</taxon>
        <taxon>Pseudomonadota</taxon>
        <taxon>Betaproteobacteria</taxon>
        <taxon>Burkholderiales</taxon>
        <taxon>Burkholderiaceae</taxon>
        <taxon>Ralstonia</taxon>
    </lineage>
</organism>
<dbReference type="OrthoDB" id="1040417at2"/>
<evidence type="ECO:0000256" key="3">
    <source>
        <dbReference type="ARBA" id="ARBA00023163"/>
    </source>
</evidence>
<evidence type="ECO:0000256" key="2">
    <source>
        <dbReference type="ARBA" id="ARBA00023125"/>
    </source>
</evidence>
<dbReference type="SMART" id="SM00345">
    <property type="entry name" value="HTH_GNTR"/>
    <property type="match status" value="1"/>
</dbReference>
<proteinExistence type="predicted"/>
<dbReference type="Gene3D" id="1.10.10.10">
    <property type="entry name" value="Winged helix-like DNA-binding domain superfamily/Winged helix DNA-binding domain"/>
    <property type="match status" value="1"/>
</dbReference>
<dbReference type="SUPFAM" id="SSF48008">
    <property type="entry name" value="GntR ligand-binding domain-like"/>
    <property type="match status" value="1"/>
</dbReference>
<dbReference type="PANTHER" id="PTHR43537:SF5">
    <property type="entry name" value="UXU OPERON TRANSCRIPTIONAL REGULATOR"/>
    <property type="match status" value="1"/>
</dbReference>
<dbReference type="InterPro" id="IPR036390">
    <property type="entry name" value="WH_DNA-bd_sf"/>
</dbReference>